<accession>A0A660SJ75</accession>
<feature type="transmembrane region" description="Helical" evidence="1">
    <location>
        <begin position="68"/>
        <end position="90"/>
    </location>
</feature>
<feature type="transmembrane region" description="Helical" evidence="1">
    <location>
        <begin position="470"/>
        <end position="492"/>
    </location>
</feature>
<dbReference type="AlphaFoldDB" id="A0A660SJ75"/>
<feature type="transmembrane region" description="Helical" evidence="1">
    <location>
        <begin position="117"/>
        <end position="141"/>
    </location>
</feature>
<name>A0A660SJ75_UNCW3</name>
<dbReference type="EMBL" id="QNBE01000025">
    <property type="protein sequence ID" value="RKX70848.1"/>
    <property type="molecule type" value="Genomic_DNA"/>
</dbReference>
<keyword evidence="1" id="KW-0812">Transmembrane</keyword>
<protein>
    <submittedName>
        <fullName evidence="2">Uncharacterized protein</fullName>
    </submittedName>
</protein>
<organism evidence="2 3">
    <name type="scientific">candidate division WOR-3 bacterium</name>
    <dbReference type="NCBI Taxonomy" id="2052148"/>
    <lineage>
        <taxon>Bacteria</taxon>
        <taxon>Bacteria division WOR-3</taxon>
    </lineage>
</organism>
<feature type="transmembrane region" description="Helical" evidence="1">
    <location>
        <begin position="323"/>
        <end position="341"/>
    </location>
</feature>
<reference evidence="2 3" key="1">
    <citation type="submission" date="2018-06" db="EMBL/GenBank/DDBJ databases">
        <title>Extensive metabolic versatility and redundancy in microbially diverse, dynamic hydrothermal sediments.</title>
        <authorList>
            <person name="Dombrowski N."/>
            <person name="Teske A."/>
            <person name="Baker B.J."/>
        </authorList>
    </citation>
    <scope>NUCLEOTIDE SEQUENCE [LARGE SCALE GENOMIC DNA]</scope>
    <source>
        <strain evidence="2">B36_G15</strain>
    </source>
</reference>
<proteinExistence type="predicted"/>
<feature type="transmembrane region" description="Helical" evidence="1">
    <location>
        <begin position="250"/>
        <end position="269"/>
    </location>
</feature>
<evidence type="ECO:0000313" key="3">
    <source>
        <dbReference type="Proteomes" id="UP000268469"/>
    </source>
</evidence>
<feature type="transmembrane region" description="Helical" evidence="1">
    <location>
        <begin position="27"/>
        <end position="48"/>
    </location>
</feature>
<keyword evidence="1" id="KW-0472">Membrane</keyword>
<feature type="transmembrane region" description="Helical" evidence="1">
    <location>
        <begin position="361"/>
        <end position="380"/>
    </location>
</feature>
<evidence type="ECO:0000313" key="2">
    <source>
        <dbReference type="EMBL" id="RKX70848.1"/>
    </source>
</evidence>
<keyword evidence="1" id="KW-1133">Transmembrane helix</keyword>
<feature type="transmembrane region" description="Helical" evidence="1">
    <location>
        <begin position="433"/>
        <end position="458"/>
    </location>
</feature>
<evidence type="ECO:0000256" key="1">
    <source>
        <dbReference type="SAM" id="Phobius"/>
    </source>
</evidence>
<feature type="transmembrane region" description="Helical" evidence="1">
    <location>
        <begin position="401"/>
        <end position="427"/>
    </location>
</feature>
<comment type="caution">
    <text evidence="2">The sequence shown here is derived from an EMBL/GenBank/DDBJ whole genome shotgun (WGS) entry which is preliminary data.</text>
</comment>
<gene>
    <name evidence="2" type="ORF">DRP53_03645</name>
</gene>
<feature type="transmembrane region" description="Helical" evidence="1">
    <location>
        <begin position="512"/>
        <end position="532"/>
    </location>
</feature>
<feature type="transmembrane region" description="Helical" evidence="1">
    <location>
        <begin position="182"/>
        <end position="200"/>
    </location>
</feature>
<dbReference type="InterPro" id="IPR031599">
    <property type="entry name" value="ABC_tran_2"/>
</dbReference>
<sequence length="544" mass="61424">MPPVIDPLINSYLKRTSQGRFSSIKRISFIFVVLTFLSGAGIFFFKVYNYLLTFNLFGQSLIFRIMENLLLIFFFMILFSNFLTAMTTYFRSPEVELLFSLPLRPERVLRLRFLETGLYASWASLTVVIPMLLSYGVVIGFGMDEAVLILIAVLLYTGIGAALGSLLLLILLKLFPGLGNRFSIAAIILGGILAYLYFWFGKPQLFRVFELSTELELARFIEDLGEIGSIYLPSNWLAFFIQRLFSSQSWLIYLALLFFTGLALYLILIEFGQRFYREIWLKQREFVTGRVKTFSRLLGQNLGRTMAIVAKDIIIFFRNPTQWVQLLIFSILMLIYIFSIYRSRFLFSSPFWKAVIGFANFAYVAFLFATLGVRFIYPSISTEGRCFLLMKAMPMRIRTLLFAKLIIYATAAIIIGELLMLTTSLILSADPGILRISLVVIGIAIFTIVAINLGIGCIIPDFAETNPSKLAAGGGGVIAGLACLAYTFLIIALFARPLFFYLRGNPAQARPLFLISLLIFILLSFSISLLAIKIGSRRLAGTEF</sequence>
<dbReference type="Pfam" id="PF16949">
    <property type="entry name" value="ABC_tran_2"/>
    <property type="match status" value="1"/>
</dbReference>
<feature type="transmembrane region" description="Helical" evidence="1">
    <location>
        <begin position="147"/>
        <end position="170"/>
    </location>
</feature>
<dbReference type="Proteomes" id="UP000268469">
    <property type="component" value="Unassembled WGS sequence"/>
</dbReference>